<dbReference type="EMBL" id="JACCCW010000002">
    <property type="protein sequence ID" value="NYF80159.1"/>
    <property type="molecule type" value="Genomic_DNA"/>
</dbReference>
<name>A0A7Y9PI32_9BACT</name>
<reference evidence="1 2" key="1">
    <citation type="submission" date="2020-07" db="EMBL/GenBank/DDBJ databases">
        <title>Genomic Encyclopedia of Type Strains, Phase IV (KMG-V): Genome sequencing to study the core and pangenomes of soil and plant-associated prokaryotes.</title>
        <authorList>
            <person name="Whitman W."/>
        </authorList>
    </citation>
    <scope>NUCLEOTIDE SEQUENCE [LARGE SCALE GENOMIC DNA]</scope>
    <source>
        <strain evidence="1 2">X4EP2</strain>
    </source>
</reference>
<organism evidence="1 2">
    <name type="scientific">Granulicella arctica</name>
    <dbReference type="NCBI Taxonomy" id="940613"/>
    <lineage>
        <taxon>Bacteria</taxon>
        <taxon>Pseudomonadati</taxon>
        <taxon>Acidobacteriota</taxon>
        <taxon>Terriglobia</taxon>
        <taxon>Terriglobales</taxon>
        <taxon>Acidobacteriaceae</taxon>
        <taxon>Granulicella</taxon>
    </lineage>
</organism>
<dbReference type="Proteomes" id="UP000589520">
    <property type="component" value="Unassembled WGS sequence"/>
</dbReference>
<comment type="caution">
    <text evidence="1">The sequence shown here is derived from an EMBL/GenBank/DDBJ whole genome shotgun (WGS) entry which is preliminary data.</text>
</comment>
<sequence length="94" mass="10670">MKRMHTVPRPLTGELDEALAALAAFDVERLEALERRIRSVKMAQIVDEPGRLAEMLEKHAMLGRMLAMTAANLKVLVPTLHLGAHVETRYRWLL</sequence>
<protein>
    <submittedName>
        <fullName evidence="1">Uncharacterized protein</fullName>
    </submittedName>
</protein>
<dbReference type="AlphaFoldDB" id="A0A7Y9PI32"/>
<gene>
    <name evidence="1" type="ORF">HDF17_002479</name>
</gene>
<evidence type="ECO:0000313" key="2">
    <source>
        <dbReference type="Proteomes" id="UP000589520"/>
    </source>
</evidence>
<proteinExistence type="predicted"/>
<keyword evidence="2" id="KW-1185">Reference proteome</keyword>
<accession>A0A7Y9PI32</accession>
<evidence type="ECO:0000313" key="1">
    <source>
        <dbReference type="EMBL" id="NYF80159.1"/>
    </source>
</evidence>
<dbReference type="RefSeq" id="WP_179491346.1">
    <property type="nucleotide sequence ID" value="NZ_JACCCW010000002.1"/>
</dbReference>